<organism evidence="2 3">
    <name type="scientific">Vanrija humicola</name>
    <name type="common">Yeast</name>
    <name type="synonym">Cryptococcus humicola</name>
    <dbReference type="NCBI Taxonomy" id="5417"/>
    <lineage>
        <taxon>Eukaryota</taxon>
        <taxon>Fungi</taxon>
        <taxon>Dikarya</taxon>
        <taxon>Basidiomycota</taxon>
        <taxon>Agaricomycotina</taxon>
        <taxon>Tremellomycetes</taxon>
        <taxon>Trichosporonales</taxon>
        <taxon>Trichosporonaceae</taxon>
        <taxon>Vanrija</taxon>
    </lineage>
</organism>
<dbReference type="PIRSF" id="PIRSF038021">
    <property type="entry name" value="UCP038021_RWDD2"/>
    <property type="match status" value="1"/>
</dbReference>
<dbReference type="Pfam" id="PF06544">
    <property type="entry name" value="Prp3_C"/>
    <property type="match status" value="1"/>
</dbReference>
<reference evidence="2 3" key="1">
    <citation type="journal article" date="2019" name="PLoS Genet.">
        <title>Convergent evolution of linked mating-type loci in basidiomycete fungi.</title>
        <authorList>
            <person name="Sun S."/>
            <person name="Coelho M.A."/>
            <person name="Heitman J."/>
            <person name="Nowrousian M."/>
        </authorList>
    </citation>
    <scope>NUCLEOTIDE SEQUENCE [LARGE SCALE GENOMIC DNA]</scope>
    <source>
        <strain evidence="2 3">CBS 4282</strain>
    </source>
</reference>
<dbReference type="AlphaFoldDB" id="A0A7D8UYA2"/>
<sequence>MADDALQALAFFEAMYPLDGELQLSDAARAALDGYNASGEADLGAGVDSDDAASDQRVELAIALPVTPGPTRISLRQPDFLTRAAYEQLAAAIPPPSDDPPSDAIMLAVEAVRTAALELPSAPPSPKAKDDDDGADDGPLERVWFWFPSLSTREKRKDLVTYAATYRLKGFVLSGKPALLCLEGGGRAVDRYMAAIKSESWGDIPSYQKKVTERLRRPITDAERKFSTMTDITHLITHHGTYNHRGDMSEVKKYMDEWGVGDDFAGAVMNAS</sequence>
<dbReference type="InterPro" id="IPR017359">
    <property type="entry name" value="Phi-like"/>
</dbReference>
<dbReference type="OrthoDB" id="432412at2759"/>
<keyword evidence="3" id="KW-1185">Reference proteome</keyword>
<dbReference type="PANTHER" id="PTHR15955:SF10">
    <property type="entry name" value="DUF1115 DOMAIN PROTEIN (AFU_ORTHOLOGUE AFUA_5G14750)"/>
    <property type="match status" value="1"/>
</dbReference>
<evidence type="ECO:0000313" key="3">
    <source>
        <dbReference type="Proteomes" id="UP000473826"/>
    </source>
</evidence>
<dbReference type="Proteomes" id="UP000473826">
    <property type="component" value="Unassembled WGS sequence"/>
</dbReference>
<comment type="caution">
    <text evidence="2">The sequence shown here is derived from an EMBL/GenBank/DDBJ whole genome shotgun (WGS) entry which is preliminary data.</text>
</comment>
<evidence type="ECO:0000313" key="2">
    <source>
        <dbReference type="EMBL" id="TXT07496.1"/>
    </source>
</evidence>
<dbReference type="InterPro" id="IPR059181">
    <property type="entry name" value="RWDD2A-B_C"/>
</dbReference>
<gene>
    <name evidence="2" type="ORF">VHUM_03216</name>
</gene>
<dbReference type="EMBL" id="QKWK01000008">
    <property type="protein sequence ID" value="TXT07496.1"/>
    <property type="molecule type" value="Genomic_DNA"/>
</dbReference>
<dbReference type="PANTHER" id="PTHR15955">
    <property type="entry name" value="RWD DOMAIN CONTAINING PROTEIN 2"/>
    <property type="match status" value="1"/>
</dbReference>
<dbReference type="CDD" id="cd24163">
    <property type="entry name" value="RWDD2_C"/>
    <property type="match status" value="1"/>
</dbReference>
<dbReference type="InterPro" id="IPR010541">
    <property type="entry name" value="Prp3_C"/>
</dbReference>
<feature type="domain" description="Small nuclear ribonucleoprotein Prp3 C-terminal" evidence="1">
    <location>
        <begin position="144"/>
        <end position="219"/>
    </location>
</feature>
<name>A0A7D8UYA2_VANHU</name>
<proteinExistence type="predicted"/>
<evidence type="ECO:0000259" key="1">
    <source>
        <dbReference type="Pfam" id="PF06544"/>
    </source>
</evidence>
<accession>A0A7D8UYA2</accession>
<protein>
    <recommendedName>
        <fullName evidence="1">Small nuclear ribonucleoprotein Prp3 C-terminal domain-containing protein</fullName>
    </recommendedName>
</protein>